<evidence type="ECO:0000256" key="1">
    <source>
        <dbReference type="ARBA" id="ARBA00000798"/>
    </source>
</evidence>
<evidence type="ECO:0000256" key="2">
    <source>
        <dbReference type="ARBA" id="ARBA00008664"/>
    </source>
</evidence>
<evidence type="ECO:0000256" key="5">
    <source>
        <dbReference type="ARBA" id="ARBA00022963"/>
    </source>
</evidence>
<feature type="domain" description="PLD phosphodiesterase" evidence="7">
    <location>
        <begin position="115"/>
        <end position="142"/>
    </location>
</feature>
<evidence type="ECO:0000313" key="9">
    <source>
        <dbReference type="Proteomes" id="UP001319861"/>
    </source>
</evidence>
<evidence type="ECO:0000259" key="7">
    <source>
        <dbReference type="PROSITE" id="PS50035"/>
    </source>
</evidence>
<keyword evidence="9" id="KW-1185">Reference proteome</keyword>
<dbReference type="Proteomes" id="UP001319861">
    <property type="component" value="Chromosome"/>
</dbReference>
<evidence type="ECO:0000256" key="3">
    <source>
        <dbReference type="ARBA" id="ARBA00012027"/>
    </source>
</evidence>
<dbReference type="SUPFAM" id="SSF56024">
    <property type="entry name" value="Phospholipase D/nuclease"/>
    <property type="match status" value="1"/>
</dbReference>
<gene>
    <name evidence="8" type="ORF">SCMU_14460</name>
</gene>
<name>A0ABN6FG23_SINCY</name>
<dbReference type="PROSITE" id="PS50035">
    <property type="entry name" value="PLD"/>
    <property type="match status" value="1"/>
</dbReference>
<dbReference type="Gene3D" id="3.30.870.10">
    <property type="entry name" value="Endonuclease Chain A"/>
    <property type="match status" value="1"/>
</dbReference>
<evidence type="ECO:0000256" key="6">
    <source>
        <dbReference type="ARBA" id="ARBA00023098"/>
    </source>
</evidence>
<dbReference type="InterPro" id="IPR051406">
    <property type="entry name" value="PLD_domain"/>
</dbReference>
<keyword evidence="5" id="KW-0442">Lipid degradation</keyword>
<dbReference type="Pfam" id="PF13091">
    <property type="entry name" value="PLDc_2"/>
    <property type="match status" value="1"/>
</dbReference>
<keyword evidence="4" id="KW-0378">Hydrolase</keyword>
<dbReference type="SMART" id="SM00155">
    <property type="entry name" value="PLDc"/>
    <property type="match status" value="1"/>
</dbReference>
<evidence type="ECO:0000313" key="8">
    <source>
        <dbReference type="EMBL" id="BCT75604.1"/>
    </source>
</evidence>
<evidence type="ECO:0000256" key="4">
    <source>
        <dbReference type="ARBA" id="ARBA00022801"/>
    </source>
</evidence>
<dbReference type="PANTHER" id="PTHR43856:SF1">
    <property type="entry name" value="MITOCHONDRIAL CARDIOLIPIN HYDROLASE"/>
    <property type="match status" value="1"/>
</dbReference>
<dbReference type="EMBL" id="AP024525">
    <property type="protein sequence ID" value="BCT75604.1"/>
    <property type="molecule type" value="Genomic_DNA"/>
</dbReference>
<dbReference type="RefSeq" id="WP_229232330.1">
    <property type="nucleotide sequence ID" value="NZ_AP024525.1"/>
</dbReference>
<sequence length="184" mass="19833">MIGQITDLDQYRAGPWGPPAPGHPAFMRTLWAPYDDVHAALLALAGTATRELVVAMFGFTDTELGAVVEGKLNDPGIRCEVTLDKSQASGPTERRMLDTLGMLESNTVAVGTSEKSAIMHRKVMIVDRRWLVTGSTNWSLSAETRQDNQLTVVDDPVSAAEAGMVLALEHEKARTQMAKAAGRG</sequence>
<protein>
    <recommendedName>
        <fullName evidence="3">phospholipase D</fullName>
        <ecNumber evidence="3">3.1.4.4</ecNumber>
    </recommendedName>
</protein>
<keyword evidence="6" id="KW-0443">Lipid metabolism</keyword>
<proteinExistence type="inferred from homology"/>
<dbReference type="InterPro" id="IPR025202">
    <property type="entry name" value="PLD-like_dom"/>
</dbReference>
<comment type="similarity">
    <text evidence="2">Belongs to the phospholipase D family.</text>
</comment>
<organism evidence="8 9">
    <name type="scientific">Sinomonas cyclohexanicum</name>
    <name type="common">Corynebacterium cyclohexanicum</name>
    <dbReference type="NCBI Taxonomy" id="322009"/>
    <lineage>
        <taxon>Bacteria</taxon>
        <taxon>Bacillati</taxon>
        <taxon>Actinomycetota</taxon>
        <taxon>Actinomycetes</taxon>
        <taxon>Micrococcales</taxon>
        <taxon>Micrococcaceae</taxon>
        <taxon>Sinomonas</taxon>
    </lineage>
</organism>
<reference evidence="8 9" key="1">
    <citation type="journal article" date="2021" name="J. Biosci. Bioeng.">
        <title>Identification and characterization of a chc gene cluster responsible for the aromatization pathway of cyclohexanecarboxylate degradation in Sinomonas cyclohexanicum ATCC 51369.</title>
        <authorList>
            <person name="Yamamoto T."/>
            <person name="Hasegawa Y."/>
            <person name="Lau P.C.K."/>
            <person name="Iwaki H."/>
        </authorList>
    </citation>
    <scope>NUCLEOTIDE SEQUENCE [LARGE SCALE GENOMIC DNA]</scope>
    <source>
        <strain evidence="8 9">ATCC 51369</strain>
    </source>
</reference>
<comment type="catalytic activity">
    <reaction evidence="1">
        <text>a 1,2-diacyl-sn-glycero-3-phosphocholine + H2O = a 1,2-diacyl-sn-glycero-3-phosphate + choline + H(+)</text>
        <dbReference type="Rhea" id="RHEA:14445"/>
        <dbReference type="ChEBI" id="CHEBI:15354"/>
        <dbReference type="ChEBI" id="CHEBI:15377"/>
        <dbReference type="ChEBI" id="CHEBI:15378"/>
        <dbReference type="ChEBI" id="CHEBI:57643"/>
        <dbReference type="ChEBI" id="CHEBI:58608"/>
        <dbReference type="EC" id="3.1.4.4"/>
    </reaction>
</comment>
<dbReference type="EC" id="3.1.4.4" evidence="3"/>
<dbReference type="PANTHER" id="PTHR43856">
    <property type="entry name" value="CARDIOLIPIN HYDROLASE"/>
    <property type="match status" value="1"/>
</dbReference>
<dbReference type="InterPro" id="IPR001736">
    <property type="entry name" value="PLipase_D/transphosphatidylase"/>
</dbReference>
<accession>A0ABN6FG23</accession>